<dbReference type="OrthoDB" id="10578329at2759"/>
<keyword evidence="3" id="KW-1185">Reference proteome</keyword>
<dbReference type="EMBL" id="CAJVPZ010001636">
    <property type="protein sequence ID" value="CAG8496675.1"/>
    <property type="molecule type" value="Genomic_DNA"/>
</dbReference>
<evidence type="ECO:0000313" key="2">
    <source>
        <dbReference type="EMBL" id="CAG8496675.1"/>
    </source>
</evidence>
<sequence>MQNVQNITYSSNYLVTYLCHFDKDHKDFHEESLTALQQKATYGKLHGVYKKALNKALQNNLLLQKLLNLLQEFVDKDSSEQSDSAKSSQADDTNNNGNNSIMPQLKNPKKHHGKRRLRDSASTPMQEV</sequence>
<evidence type="ECO:0000256" key="1">
    <source>
        <dbReference type="SAM" id="MobiDB-lite"/>
    </source>
</evidence>
<feature type="region of interest" description="Disordered" evidence="1">
    <location>
        <begin position="77"/>
        <end position="128"/>
    </location>
</feature>
<dbReference type="AlphaFoldDB" id="A0A9N9EW88"/>
<feature type="compositionally biased region" description="Low complexity" evidence="1">
    <location>
        <begin position="81"/>
        <end position="92"/>
    </location>
</feature>
<dbReference type="Proteomes" id="UP000789396">
    <property type="component" value="Unassembled WGS sequence"/>
</dbReference>
<proteinExistence type="predicted"/>
<accession>A0A9N9EW88</accession>
<reference evidence="2" key="1">
    <citation type="submission" date="2021-06" db="EMBL/GenBank/DDBJ databases">
        <authorList>
            <person name="Kallberg Y."/>
            <person name="Tangrot J."/>
            <person name="Rosling A."/>
        </authorList>
    </citation>
    <scope>NUCLEOTIDE SEQUENCE</scope>
    <source>
        <strain evidence="2">IN212</strain>
    </source>
</reference>
<protein>
    <submittedName>
        <fullName evidence="2">6491_t:CDS:1</fullName>
    </submittedName>
</protein>
<feature type="compositionally biased region" description="Basic residues" evidence="1">
    <location>
        <begin position="107"/>
        <end position="117"/>
    </location>
</feature>
<organism evidence="2 3">
    <name type="scientific">Racocetra fulgida</name>
    <dbReference type="NCBI Taxonomy" id="60492"/>
    <lineage>
        <taxon>Eukaryota</taxon>
        <taxon>Fungi</taxon>
        <taxon>Fungi incertae sedis</taxon>
        <taxon>Mucoromycota</taxon>
        <taxon>Glomeromycotina</taxon>
        <taxon>Glomeromycetes</taxon>
        <taxon>Diversisporales</taxon>
        <taxon>Gigasporaceae</taxon>
        <taxon>Racocetra</taxon>
    </lineage>
</organism>
<feature type="compositionally biased region" description="Polar residues" evidence="1">
    <location>
        <begin position="93"/>
        <end position="102"/>
    </location>
</feature>
<gene>
    <name evidence="2" type="ORF">RFULGI_LOCUS2239</name>
</gene>
<name>A0A9N9EW88_9GLOM</name>
<evidence type="ECO:0000313" key="3">
    <source>
        <dbReference type="Proteomes" id="UP000789396"/>
    </source>
</evidence>
<comment type="caution">
    <text evidence="2">The sequence shown here is derived from an EMBL/GenBank/DDBJ whole genome shotgun (WGS) entry which is preliminary data.</text>
</comment>